<evidence type="ECO:0000313" key="7">
    <source>
        <dbReference type="EMBL" id="MBB2172401.1"/>
    </source>
</evidence>
<evidence type="ECO:0000259" key="6">
    <source>
        <dbReference type="PROSITE" id="PS50850"/>
    </source>
</evidence>
<evidence type="ECO:0000256" key="5">
    <source>
        <dbReference type="SAM" id="Phobius"/>
    </source>
</evidence>
<feature type="domain" description="Major facilitator superfamily (MFS) profile" evidence="6">
    <location>
        <begin position="24"/>
        <end position="406"/>
    </location>
</feature>
<accession>A0A7W4J0H0</accession>
<feature type="transmembrane region" description="Helical" evidence="5">
    <location>
        <begin position="157"/>
        <end position="174"/>
    </location>
</feature>
<dbReference type="Pfam" id="PF07690">
    <property type="entry name" value="MFS_1"/>
    <property type="match status" value="1"/>
</dbReference>
<dbReference type="RefSeq" id="WP_182978959.1">
    <property type="nucleotide sequence ID" value="NZ_BAABGB010000058.1"/>
</dbReference>
<dbReference type="AlphaFoldDB" id="A0A7W4J0H0"/>
<sequence length="423" mass="44625">MTTRPETTATGGGTTRPGRDARLTFGLLYLAWCVCYLDRAAVPFAAPAMIRDIHMSPVQQGFAMGFFYLSYAFMQAPGGWLADRFGAKRVVIAGLLGWSAFTLGTGLVQSAAALLCMRLLFGIGEGIFPAASLRALYDTVPASARDKAPSALMSSNYFGYLIAPTVLLPLLAWFGWRSTFYVMSAIGVLSALLFLALVPRRPAALSPAPIGGSAMLRALRLPGINRLMATWFLVSFINKALESWMPTYLLHARGVSLKEAGILLTVPYLAATVAALIGGWVMTRWFAGRENHFISISMVISCAALVAMASCNAVIAIIGAETVLYFFKTLVFAAVLCLPGRILPQDIAGTGYGLINFGGQIAGFVAPPVIGAVLSASGSYPTAFLSLLVAGVLALVLNIALGRFGQAPASSIPTVGADNHGIV</sequence>
<feature type="transmembrane region" description="Helical" evidence="5">
    <location>
        <begin position="119"/>
        <end position="137"/>
    </location>
</feature>
<reference evidence="7 8" key="1">
    <citation type="submission" date="2020-04" db="EMBL/GenBank/DDBJ databases">
        <title>Description of novel Gluconacetobacter.</title>
        <authorList>
            <person name="Sombolestani A."/>
        </authorList>
    </citation>
    <scope>NUCLEOTIDE SEQUENCE [LARGE SCALE GENOMIC DNA]</scope>
    <source>
        <strain evidence="7 8">LMG 27724</strain>
    </source>
</reference>
<dbReference type="GO" id="GO:0016020">
    <property type="term" value="C:membrane"/>
    <property type="evidence" value="ECO:0007669"/>
    <property type="project" value="UniProtKB-SubCell"/>
</dbReference>
<evidence type="ECO:0000313" key="8">
    <source>
        <dbReference type="Proteomes" id="UP000577891"/>
    </source>
</evidence>
<dbReference type="PANTHER" id="PTHR11662:SF399">
    <property type="entry name" value="FI19708P1-RELATED"/>
    <property type="match status" value="1"/>
</dbReference>
<dbReference type="InterPro" id="IPR036259">
    <property type="entry name" value="MFS_trans_sf"/>
</dbReference>
<feature type="transmembrane region" description="Helical" evidence="5">
    <location>
        <begin position="62"/>
        <end position="83"/>
    </location>
</feature>
<feature type="transmembrane region" description="Helical" evidence="5">
    <location>
        <begin position="180"/>
        <end position="198"/>
    </location>
</feature>
<organism evidence="7 8">
    <name type="scientific">Gluconacetobacter asukensis</name>
    <dbReference type="NCBI Taxonomy" id="1017181"/>
    <lineage>
        <taxon>Bacteria</taxon>
        <taxon>Pseudomonadati</taxon>
        <taxon>Pseudomonadota</taxon>
        <taxon>Alphaproteobacteria</taxon>
        <taxon>Acetobacterales</taxon>
        <taxon>Acetobacteraceae</taxon>
        <taxon>Gluconacetobacter</taxon>
    </lineage>
</organism>
<evidence type="ECO:0000256" key="3">
    <source>
        <dbReference type="ARBA" id="ARBA00022989"/>
    </source>
</evidence>
<dbReference type="InterPro" id="IPR020846">
    <property type="entry name" value="MFS_dom"/>
</dbReference>
<dbReference type="InterPro" id="IPR011701">
    <property type="entry name" value="MFS"/>
</dbReference>
<evidence type="ECO:0000256" key="2">
    <source>
        <dbReference type="ARBA" id="ARBA00022692"/>
    </source>
</evidence>
<dbReference type="Proteomes" id="UP000577891">
    <property type="component" value="Unassembled WGS sequence"/>
</dbReference>
<keyword evidence="8" id="KW-1185">Reference proteome</keyword>
<dbReference type="Gene3D" id="1.20.1250.20">
    <property type="entry name" value="MFS general substrate transporter like domains"/>
    <property type="match status" value="2"/>
</dbReference>
<protein>
    <submittedName>
        <fullName evidence="7">MFS transporter</fullName>
    </submittedName>
</protein>
<dbReference type="PANTHER" id="PTHR11662">
    <property type="entry name" value="SOLUTE CARRIER FAMILY 17"/>
    <property type="match status" value="1"/>
</dbReference>
<feature type="transmembrane region" description="Helical" evidence="5">
    <location>
        <begin position="380"/>
        <end position="401"/>
    </location>
</feature>
<gene>
    <name evidence="7" type="ORF">HLH35_09785</name>
</gene>
<feature type="transmembrane region" description="Helical" evidence="5">
    <location>
        <begin position="293"/>
        <end position="318"/>
    </location>
</feature>
<keyword evidence="2 5" id="KW-0812">Transmembrane</keyword>
<keyword evidence="3 5" id="KW-1133">Transmembrane helix</keyword>
<feature type="transmembrane region" description="Helical" evidence="5">
    <location>
        <begin position="354"/>
        <end position="374"/>
    </location>
</feature>
<dbReference type="InterPro" id="IPR050382">
    <property type="entry name" value="MFS_Na/Anion_cotransporter"/>
</dbReference>
<dbReference type="SUPFAM" id="SSF103473">
    <property type="entry name" value="MFS general substrate transporter"/>
    <property type="match status" value="1"/>
</dbReference>
<keyword evidence="4 5" id="KW-0472">Membrane</keyword>
<feature type="transmembrane region" description="Helical" evidence="5">
    <location>
        <begin position="90"/>
        <end position="113"/>
    </location>
</feature>
<evidence type="ECO:0000256" key="1">
    <source>
        <dbReference type="ARBA" id="ARBA00004141"/>
    </source>
</evidence>
<feature type="transmembrane region" description="Helical" evidence="5">
    <location>
        <begin position="261"/>
        <end position="281"/>
    </location>
</feature>
<dbReference type="PROSITE" id="PS50850">
    <property type="entry name" value="MFS"/>
    <property type="match status" value="1"/>
</dbReference>
<name>A0A7W4J0H0_9PROT</name>
<dbReference type="CDD" id="cd17319">
    <property type="entry name" value="MFS_ExuT_GudP_like"/>
    <property type="match status" value="1"/>
</dbReference>
<evidence type="ECO:0000256" key="4">
    <source>
        <dbReference type="ARBA" id="ARBA00023136"/>
    </source>
</evidence>
<comment type="subcellular location">
    <subcellularLocation>
        <location evidence="1">Membrane</location>
        <topology evidence="1">Multi-pass membrane protein</topology>
    </subcellularLocation>
</comment>
<dbReference type="GO" id="GO:0022857">
    <property type="term" value="F:transmembrane transporter activity"/>
    <property type="evidence" value="ECO:0007669"/>
    <property type="project" value="InterPro"/>
</dbReference>
<feature type="transmembrane region" description="Helical" evidence="5">
    <location>
        <begin position="26"/>
        <end position="50"/>
    </location>
</feature>
<feature type="transmembrane region" description="Helical" evidence="5">
    <location>
        <begin position="324"/>
        <end position="342"/>
    </location>
</feature>
<comment type="caution">
    <text evidence="7">The sequence shown here is derived from an EMBL/GenBank/DDBJ whole genome shotgun (WGS) entry which is preliminary data.</text>
</comment>
<proteinExistence type="predicted"/>
<dbReference type="EMBL" id="JABEQE010000007">
    <property type="protein sequence ID" value="MBB2172401.1"/>
    <property type="molecule type" value="Genomic_DNA"/>
</dbReference>